<proteinExistence type="predicted"/>
<dbReference type="RefSeq" id="WP_190942189.1">
    <property type="nucleotide sequence ID" value="NZ_JACJSI010000036.1"/>
</dbReference>
<accession>A0ABR8DQM4</accession>
<gene>
    <name evidence="1" type="ORF">H6G97_18665</name>
</gene>
<name>A0ABR8DQM4_9NOSO</name>
<dbReference type="EMBL" id="JACJSI010000036">
    <property type="protein sequence ID" value="MBD2531499.1"/>
    <property type="molecule type" value="Genomic_DNA"/>
</dbReference>
<evidence type="ECO:0000313" key="2">
    <source>
        <dbReference type="Proteomes" id="UP000623440"/>
    </source>
</evidence>
<comment type="caution">
    <text evidence="1">The sequence shown here is derived from an EMBL/GenBank/DDBJ whole genome shotgun (WGS) entry which is preliminary data.</text>
</comment>
<dbReference type="Proteomes" id="UP000623440">
    <property type="component" value="Unassembled WGS sequence"/>
</dbReference>
<sequence length="86" mass="9990">MKYKISRHAQTEMKRRNISQFLVESVLNAPGQVILEEEGKKVYQSKIDFGSGKTFLLRVTVVNDINPAVVITVYKTSKIEKYWREI</sequence>
<dbReference type="Pfam" id="PF14076">
    <property type="entry name" value="DUF4258"/>
    <property type="match status" value="1"/>
</dbReference>
<reference evidence="1 2" key="1">
    <citation type="journal article" date="2020" name="ISME J.">
        <title>Comparative genomics reveals insights into cyanobacterial evolution and habitat adaptation.</title>
        <authorList>
            <person name="Chen M.Y."/>
            <person name="Teng W.K."/>
            <person name="Zhao L."/>
            <person name="Hu C.X."/>
            <person name="Zhou Y.K."/>
            <person name="Han B.P."/>
            <person name="Song L.R."/>
            <person name="Shu W.S."/>
        </authorList>
    </citation>
    <scope>NUCLEOTIDE SEQUENCE [LARGE SCALE GENOMIC DNA]</scope>
    <source>
        <strain evidence="1 2">FACHB-838</strain>
    </source>
</reference>
<protein>
    <submittedName>
        <fullName evidence="1">DUF4258 domain-containing protein</fullName>
    </submittedName>
</protein>
<dbReference type="InterPro" id="IPR025354">
    <property type="entry name" value="DUF4258"/>
</dbReference>
<evidence type="ECO:0000313" key="1">
    <source>
        <dbReference type="EMBL" id="MBD2531499.1"/>
    </source>
</evidence>
<keyword evidence="2" id="KW-1185">Reference proteome</keyword>
<organism evidence="1 2">
    <name type="scientific">Nostoc flagelliforme FACHB-838</name>
    <dbReference type="NCBI Taxonomy" id="2692904"/>
    <lineage>
        <taxon>Bacteria</taxon>
        <taxon>Bacillati</taxon>
        <taxon>Cyanobacteriota</taxon>
        <taxon>Cyanophyceae</taxon>
        <taxon>Nostocales</taxon>
        <taxon>Nostocaceae</taxon>
        <taxon>Nostoc</taxon>
    </lineage>
</organism>